<evidence type="ECO:0000256" key="3">
    <source>
        <dbReference type="ARBA" id="ARBA00022692"/>
    </source>
</evidence>
<evidence type="ECO:0000256" key="1">
    <source>
        <dbReference type="ARBA" id="ARBA00004651"/>
    </source>
</evidence>
<keyword evidence="3 6" id="KW-0812">Transmembrane</keyword>
<sequence>MNFQRLAYHNIVRNQRTYISHFLSSIFSVLIFFSYAVLLFHPDLQGELQASSDTVSILGTIGMKISEILIFVFSFFFLLYSVGAFLKLRKKEIGILLLLGMSRKQLHRLLFIENALIGFSAIAAGIGLGLVFLKLTLLLCANVLSIDQGLPFYVPTMALIVTAAAYLILFLLVGMFTSVMVQKGTLAELIMSEDRPKKEPKASFLLSTLAILLIGTGYAIVFLFVYQVYSSSIIRFLILLGGVGAVIIGTYFLFTQFSVQVIGWLKRRTVYFVRTNMLTLSELAYRVKDNAVMFFMVAVVSAGAFTGVGTTLAIGNPGLAAMVNPYAFTYSYPWKDAAFGERKSAEIGKSLEAQGFDYWSIPVTPVFAGGYGLISLSAYNRMAAELGYPLEQLSDDRHVMLSPSFVRQANEFRANIYGPTRIELDADNFKTTVKVAKVSVHLVFPDIAYNLVVVTDNLYNRVLSGYEDKPHLRVYRQYTVEHWKETRELSRQWVTAVETDNNPDDQIRSLALEWVASRQENGILLMISGLVGIVFFTFAASFIYFRLYADLDRDEQQYRMISKVGLSRKEMKTMITRQLAVLFFLPLGVALVHTGVAFLALQQLVHFSIWNHSLIIIVTAVTAQIIYFFLARWRYLSRLYRKLEI</sequence>
<dbReference type="Pfam" id="PF02687">
    <property type="entry name" value="FtsX"/>
    <property type="match status" value="1"/>
</dbReference>
<feature type="transmembrane region" description="Helical" evidence="6">
    <location>
        <begin position="202"/>
        <end position="226"/>
    </location>
</feature>
<proteinExistence type="inferred from homology"/>
<feature type="transmembrane region" description="Helical" evidence="6">
    <location>
        <begin position="579"/>
        <end position="601"/>
    </location>
</feature>
<name>A0ABW5PJJ2_9BACL</name>
<comment type="similarity">
    <text evidence="6">Belongs to the ABC-4 integral membrane protein family.</text>
</comment>
<evidence type="ECO:0000259" key="7">
    <source>
        <dbReference type="Pfam" id="PF02687"/>
    </source>
</evidence>
<dbReference type="EMBL" id="JBHUME010000015">
    <property type="protein sequence ID" value="MFD2615046.1"/>
    <property type="molecule type" value="Genomic_DNA"/>
</dbReference>
<reference evidence="9" key="1">
    <citation type="journal article" date="2019" name="Int. J. Syst. Evol. Microbiol.">
        <title>The Global Catalogue of Microorganisms (GCM) 10K type strain sequencing project: providing services to taxonomists for standard genome sequencing and annotation.</title>
        <authorList>
            <consortium name="The Broad Institute Genomics Platform"/>
            <consortium name="The Broad Institute Genome Sequencing Center for Infectious Disease"/>
            <person name="Wu L."/>
            <person name="Ma J."/>
        </authorList>
    </citation>
    <scope>NUCLEOTIDE SEQUENCE [LARGE SCALE GENOMIC DNA]</scope>
    <source>
        <strain evidence="9">KCTC 3950</strain>
    </source>
</reference>
<dbReference type="RefSeq" id="WP_377606536.1">
    <property type="nucleotide sequence ID" value="NZ_JBHUME010000015.1"/>
</dbReference>
<evidence type="ECO:0000313" key="8">
    <source>
        <dbReference type="EMBL" id="MFD2615046.1"/>
    </source>
</evidence>
<feature type="transmembrane region" description="Helical" evidence="6">
    <location>
        <begin position="68"/>
        <end position="88"/>
    </location>
</feature>
<dbReference type="InterPro" id="IPR052536">
    <property type="entry name" value="ABC-4_Integral_Memb_Prot"/>
</dbReference>
<keyword evidence="5 6" id="KW-0472">Membrane</keyword>
<accession>A0ABW5PJJ2</accession>
<dbReference type="Proteomes" id="UP001597541">
    <property type="component" value="Unassembled WGS sequence"/>
</dbReference>
<feature type="domain" description="ABC3 transporter permease C-terminal" evidence="7">
    <location>
        <begin position="68"/>
        <end position="181"/>
    </location>
</feature>
<comment type="caution">
    <text evidence="8">The sequence shown here is derived from an EMBL/GenBank/DDBJ whole genome shotgun (WGS) entry which is preliminary data.</text>
</comment>
<evidence type="ECO:0000256" key="2">
    <source>
        <dbReference type="ARBA" id="ARBA00022475"/>
    </source>
</evidence>
<feature type="transmembrane region" description="Helical" evidence="6">
    <location>
        <begin position="21"/>
        <end position="41"/>
    </location>
</feature>
<comment type="subcellular location">
    <subcellularLocation>
        <location evidence="1 6">Cell membrane</location>
        <topology evidence="1 6">Multi-pass membrane protein</topology>
    </subcellularLocation>
</comment>
<feature type="transmembrane region" description="Helical" evidence="6">
    <location>
        <begin position="232"/>
        <end position="254"/>
    </location>
</feature>
<evidence type="ECO:0000313" key="9">
    <source>
        <dbReference type="Proteomes" id="UP001597541"/>
    </source>
</evidence>
<keyword evidence="9" id="KW-1185">Reference proteome</keyword>
<keyword evidence="4 6" id="KW-1133">Transmembrane helix</keyword>
<evidence type="ECO:0000256" key="5">
    <source>
        <dbReference type="ARBA" id="ARBA00023136"/>
    </source>
</evidence>
<dbReference type="InterPro" id="IPR027022">
    <property type="entry name" value="ABC_permease_BceB-typ"/>
</dbReference>
<keyword evidence="2 6" id="KW-1003">Cell membrane</keyword>
<feature type="transmembrane region" description="Helical" evidence="6">
    <location>
        <begin position="613"/>
        <end position="633"/>
    </location>
</feature>
<evidence type="ECO:0000256" key="6">
    <source>
        <dbReference type="PIRNR" id="PIRNR018968"/>
    </source>
</evidence>
<evidence type="ECO:0000256" key="4">
    <source>
        <dbReference type="ARBA" id="ARBA00022989"/>
    </source>
</evidence>
<dbReference type="PANTHER" id="PTHR46795">
    <property type="entry name" value="ABC TRANSPORTER PERMEASE-RELATED-RELATED"/>
    <property type="match status" value="1"/>
</dbReference>
<organism evidence="8 9">
    <name type="scientific">Paenibacillus gansuensis</name>
    <dbReference type="NCBI Taxonomy" id="306542"/>
    <lineage>
        <taxon>Bacteria</taxon>
        <taxon>Bacillati</taxon>
        <taxon>Bacillota</taxon>
        <taxon>Bacilli</taxon>
        <taxon>Bacillales</taxon>
        <taxon>Paenibacillaceae</taxon>
        <taxon>Paenibacillus</taxon>
    </lineage>
</organism>
<dbReference type="PIRSF" id="PIRSF018968">
    <property type="entry name" value="ABC_permease_BceB"/>
    <property type="match status" value="1"/>
</dbReference>
<gene>
    <name evidence="8" type="ORF">ACFSUF_21750</name>
</gene>
<feature type="transmembrane region" description="Helical" evidence="6">
    <location>
        <begin position="109"/>
        <end position="132"/>
    </location>
</feature>
<feature type="transmembrane region" description="Helical" evidence="6">
    <location>
        <begin position="152"/>
        <end position="181"/>
    </location>
</feature>
<dbReference type="PANTHER" id="PTHR46795:SF2">
    <property type="entry name" value="ABC TRANSPORTER, PERMEASE PROTEIN"/>
    <property type="match status" value="1"/>
</dbReference>
<keyword evidence="6" id="KW-0813">Transport</keyword>
<feature type="transmembrane region" description="Helical" evidence="6">
    <location>
        <begin position="523"/>
        <end position="545"/>
    </location>
</feature>
<protein>
    <submittedName>
        <fullName evidence="8">FtsX-like permease family protein</fullName>
    </submittedName>
</protein>
<feature type="transmembrane region" description="Helical" evidence="6">
    <location>
        <begin position="291"/>
        <end position="314"/>
    </location>
</feature>
<dbReference type="InterPro" id="IPR003838">
    <property type="entry name" value="ABC3_permease_C"/>
</dbReference>